<feature type="transmembrane region" description="Helical" evidence="2">
    <location>
        <begin position="312"/>
        <end position="330"/>
    </location>
</feature>
<organism evidence="3 4">
    <name type="scientific">Kitasatospora nipponensis</name>
    <dbReference type="NCBI Taxonomy" id="258049"/>
    <lineage>
        <taxon>Bacteria</taxon>
        <taxon>Bacillati</taxon>
        <taxon>Actinomycetota</taxon>
        <taxon>Actinomycetes</taxon>
        <taxon>Kitasatosporales</taxon>
        <taxon>Streptomycetaceae</taxon>
        <taxon>Kitasatospora</taxon>
    </lineage>
</organism>
<dbReference type="Proteomes" id="UP001500037">
    <property type="component" value="Unassembled WGS sequence"/>
</dbReference>
<name>A0ABP4GLW2_9ACTN</name>
<gene>
    <name evidence="3" type="ORF">GCM10009665_11090</name>
</gene>
<proteinExistence type="predicted"/>
<accession>A0ABP4GLW2</accession>
<protein>
    <recommendedName>
        <fullName evidence="5">Vitamin K-dependent gamma-carboxylase-like protein</fullName>
    </recommendedName>
</protein>
<comment type="caution">
    <text evidence="3">The sequence shown here is derived from an EMBL/GenBank/DDBJ whole genome shotgun (WGS) entry which is preliminary data.</text>
</comment>
<keyword evidence="4" id="KW-1185">Reference proteome</keyword>
<keyword evidence="2" id="KW-0472">Membrane</keyword>
<feature type="transmembrane region" description="Helical" evidence="2">
    <location>
        <begin position="246"/>
        <end position="267"/>
    </location>
</feature>
<sequence>MITHWWLADLPPISGILRTVFYTGLLALCVLDHPSPLHAARIIGRTEPALYTPVGLLKVLGVRWVPPRVLTVVTRLTVAAWVAAAVGFAQPVSAVLVLLGFAFLHAVNAGALGSNHSTHSALYALFCLCFSRTPAFSLDGFLAAHVSGWPVLPGGHSVLQSGFAPRLLLVFVVYIMFAGGVAKLTNGGLAWLDGRALHFYLRQSAPSARAPWLARLVTERPALCRWLARATVVVELSAPLALVNPVLRLPAVLLWCGLHLGILLLMMPAYWVQMWCYTLLIGWGSLEGVLTGRPAPLPAGSTSAWEHGPGGRALVAIGLLCSLACVVVLLRQSEQWPLTSVPMYSNGAPAAEQPLPDIGELKRLAVQAENGRPGAWRRPWVAEEPLEEVLVRPADGGEAVPLFQLMVQQAQQGRVVRFARWSQYVKAVRSVAITDVAAKPAHRPQADPTASPDHPATAFLRTLVPVLRSAVPEPARYAGLELVCRTTSGPLVIGRVPLDGDHPNHPNDLIEPAQAATSEKELS</sequence>
<keyword evidence="2" id="KW-0812">Transmembrane</keyword>
<feature type="region of interest" description="Disordered" evidence="1">
    <location>
        <begin position="498"/>
        <end position="523"/>
    </location>
</feature>
<evidence type="ECO:0008006" key="5">
    <source>
        <dbReference type="Google" id="ProtNLM"/>
    </source>
</evidence>
<dbReference type="EMBL" id="BAAALF010000010">
    <property type="protein sequence ID" value="GAA1222629.1"/>
    <property type="molecule type" value="Genomic_DNA"/>
</dbReference>
<evidence type="ECO:0000313" key="4">
    <source>
        <dbReference type="Proteomes" id="UP001500037"/>
    </source>
</evidence>
<evidence type="ECO:0000256" key="2">
    <source>
        <dbReference type="SAM" id="Phobius"/>
    </source>
</evidence>
<evidence type="ECO:0000256" key="1">
    <source>
        <dbReference type="SAM" id="MobiDB-lite"/>
    </source>
</evidence>
<reference evidence="4" key="1">
    <citation type="journal article" date="2019" name="Int. J. Syst. Evol. Microbiol.">
        <title>The Global Catalogue of Microorganisms (GCM) 10K type strain sequencing project: providing services to taxonomists for standard genome sequencing and annotation.</title>
        <authorList>
            <consortium name="The Broad Institute Genomics Platform"/>
            <consortium name="The Broad Institute Genome Sequencing Center for Infectious Disease"/>
            <person name="Wu L."/>
            <person name="Ma J."/>
        </authorList>
    </citation>
    <scope>NUCLEOTIDE SEQUENCE [LARGE SCALE GENOMIC DNA]</scope>
    <source>
        <strain evidence="4">JCM 13004</strain>
    </source>
</reference>
<keyword evidence="2" id="KW-1133">Transmembrane helix</keyword>
<evidence type="ECO:0000313" key="3">
    <source>
        <dbReference type="EMBL" id="GAA1222629.1"/>
    </source>
</evidence>
<feature type="transmembrane region" description="Helical" evidence="2">
    <location>
        <begin position="163"/>
        <end position="182"/>
    </location>
</feature>
<feature type="transmembrane region" description="Helical" evidence="2">
    <location>
        <begin position="78"/>
        <end position="101"/>
    </location>
</feature>